<feature type="transmembrane region" description="Helical" evidence="5">
    <location>
        <begin position="20"/>
        <end position="39"/>
    </location>
</feature>
<feature type="domain" description="O-antigen ligase-related" evidence="6">
    <location>
        <begin position="190"/>
        <end position="328"/>
    </location>
</feature>
<evidence type="ECO:0000256" key="3">
    <source>
        <dbReference type="ARBA" id="ARBA00022989"/>
    </source>
</evidence>
<dbReference type="PANTHER" id="PTHR37422">
    <property type="entry name" value="TEICHURONIC ACID BIOSYNTHESIS PROTEIN TUAE"/>
    <property type="match status" value="1"/>
</dbReference>
<evidence type="ECO:0000313" key="10">
    <source>
        <dbReference type="Proteomes" id="UP000255529"/>
    </source>
</evidence>
<feature type="domain" description="Virulence factor membrane-bound polymerase C-terminal" evidence="7">
    <location>
        <begin position="363"/>
        <end position="542"/>
    </location>
</feature>
<feature type="transmembrane region" description="Helical" evidence="5">
    <location>
        <begin position="51"/>
        <end position="68"/>
    </location>
</feature>
<evidence type="ECO:0000259" key="8">
    <source>
        <dbReference type="Pfam" id="PF15864"/>
    </source>
</evidence>
<dbReference type="PANTHER" id="PTHR37422:SF21">
    <property type="entry name" value="EXOQ-LIKE PROTEIN"/>
    <property type="match status" value="1"/>
</dbReference>
<feature type="transmembrane region" description="Helical" evidence="5">
    <location>
        <begin position="416"/>
        <end position="439"/>
    </location>
</feature>
<feature type="transmembrane region" description="Helical" evidence="5">
    <location>
        <begin position="74"/>
        <end position="91"/>
    </location>
</feature>
<reference evidence="9 10" key="1">
    <citation type="submission" date="2018-06" db="EMBL/GenBank/DDBJ databases">
        <authorList>
            <consortium name="Pathogen Informatics"/>
            <person name="Doyle S."/>
        </authorList>
    </citation>
    <scope>NUCLEOTIDE SEQUENCE [LARGE SCALE GENOMIC DNA]</scope>
    <source>
        <strain evidence="9 10">NCTC11544</strain>
    </source>
</reference>
<evidence type="ECO:0000256" key="2">
    <source>
        <dbReference type="ARBA" id="ARBA00022692"/>
    </source>
</evidence>
<dbReference type="GO" id="GO:0016020">
    <property type="term" value="C:membrane"/>
    <property type="evidence" value="ECO:0007669"/>
    <property type="project" value="UniProtKB-SubCell"/>
</dbReference>
<feature type="transmembrane region" description="Helical" evidence="5">
    <location>
        <begin position="378"/>
        <end position="395"/>
    </location>
</feature>
<keyword evidence="9" id="KW-0436">Ligase</keyword>
<gene>
    <name evidence="9" type="ORF">NCTC11544_02510</name>
</gene>
<feature type="transmembrane region" description="Helical" evidence="5">
    <location>
        <begin position="146"/>
        <end position="167"/>
    </location>
</feature>
<evidence type="ECO:0000313" key="9">
    <source>
        <dbReference type="EMBL" id="SUI62597.1"/>
    </source>
</evidence>
<dbReference type="Pfam" id="PF11846">
    <property type="entry name" value="Wzy_C_2"/>
    <property type="match status" value="1"/>
</dbReference>
<feature type="transmembrane region" description="Helical" evidence="5">
    <location>
        <begin position="202"/>
        <end position="219"/>
    </location>
</feature>
<proteinExistence type="predicted"/>
<name>A0A379ZIF1_9GAMM</name>
<dbReference type="Proteomes" id="UP000255529">
    <property type="component" value="Unassembled WGS sequence"/>
</dbReference>
<sequence>MHLYLPNMGGMGLALPQNILGWSMMALLSLMIWLGILFNQRKIITTPTTKLFFVALMLLAVPLLYTRPEWREAALWRWAGLFAGWVFYFSWLQAELSPRARYWLLCTILLAVTAQAFMALAQLFGFGGWVPYPLIAGRPYGVFQQVNLLASFMATGLALALTLFLLPGFNLRARCHEKWRLGVLCLLLTVLPALLVWLHSRIGWLSGGAVALLFIAAYAKKYPQRSGVAAFLMLLGLVTGMVVAWSGQVGAVSHAGSDSARGIMLNATLAMIAEKPLAGWGYGGFEYSFQHFRAALGESTLGVGVATHPHNEILLWWVEGGGLGLIGMLLFLLAGLRLAGKAWRRYSQRADSPDRGVALALCFALLPIALHTQTEYPFYLSTLHWIIFLLLLALLDRQAAVVHERNALSGVGRRALVILAPIGSLIALIVMLVGLPGGLTLTRAEQSQFTDMHAAEAMPPAVRWLHAERWAFDQQVYALLLFNQTQDEKLLSAYALWANEYLKKHIDRNIYVTLYLILKHQGKDIPADNLRREAIVFFPDDSRFK</sequence>
<dbReference type="EMBL" id="UGYN01000002">
    <property type="protein sequence ID" value="SUI62597.1"/>
    <property type="molecule type" value="Genomic_DNA"/>
</dbReference>
<evidence type="ECO:0000256" key="1">
    <source>
        <dbReference type="ARBA" id="ARBA00004141"/>
    </source>
</evidence>
<keyword evidence="2 5" id="KW-0812">Transmembrane</keyword>
<dbReference type="Pfam" id="PF15864">
    <property type="entry name" value="PglL_A"/>
    <property type="match status" value="1"/>
</dbReference>
<feature type="transmembrane region" description="Helical" evidence="5">
    <location>
        <begin position="314"/>
        <end position="336"/>
    </location>
</feature>
<dbReference type="Pfam" id="PF04932">
    <property type="entry name" value="Wzy_C"/>
    <property type="match status" value="1"/>
</dbReference>
<dbReference type="GO" id="GO:0016874">
    <property type="term" value="F:ligase activity"/>
    <property type="evidence" value="ECO:0007669"/>
    <property type="project" value="UniProtKB-KW"/>
</dbReference>
<feature type="transmembrane region" description="Helical" evidence="5">
    <location>
        <begin position="226"/>
        <end position="245"/>
    </location>
</feature>
<dbReference type="InterPro" id="IPR007016">
    <property type="entry name" value="O-antigen_ligase-rel_domated"/>
</dbReference>
<keyword evidence="4 5" id="KW-0472">Membrane</keyword>
<comment type="subcellular location">
    <subcellularLocation>
        <location evidence="1">Membrane</location>
        <topology evidence="1">Multi-pass membrane protein</topology>
    </subcellularLocation>
</comment>
<feature type="transmembrane region" description="Helical" evidence="5">
    <location>
        <begin position="356"/>
        <end position="372"/>
    </location>
</feature>
<feature type="transmembrane region" description="Helical" evidence="5">
    <location>
        <begin position="103"/>
        <end position="126"/>
    </location>
</feature>
<feature type="domain" description="Protein glycosylation ligase" evidence="8">
    <location>
        <begin position="139"/>
        <end position="161"/>
    </location>
</feature>
<evidence type="ECO:0000256" key="4">
    <source>
        <dbReference type="ARBA" id="ARBA00023136"/>
    </source>
</evidence>
<evidence type="ECO:0000259" key="7">
    <source>
        <dbReference type="Pfam" id="PF11846"/>
    </source>
</evidence>
<protein>
    <submittedName>
        <fullName evidence="9">Lipid A core - O-antigen ligase and related enzymes</fullName>
    </submittedName>
</protein>
<dbReference type="InterPro" id="IPR051533">
    <property type="entry name" value="WaaL-like"/>
</dbReference>
<feature type="transmembrane region" description="Helical" evidence="5">
    <location>
        <begin position="179"/>
        <end position="196"/>
    </location>
</feature>
<organism evidence="9 10">
    <name type="scientific">Serratia quinivorans</name>
    <dbReference type="NCBI Taxonomy" id="137545"/>
    <lineage>
        <taxon>Bacteria</taxon>
        <taxon>Pseudomonadati</taxon>
        <taxon>Pseudomonadota</taxon>
        <taxon>Gammaproteobacteria</taxon>
        <taxon>Enterobacterales</taxon>
        <taxon>Yersiniaceae</taxon>
        <taxon>Serratia</taxon>
    </lineage>
</organism>
<dbReference type="RefSeq" id="WP_115183564.1">
    <property type="nucleotide sequence ID" value="NZ_CAMKUF010000006.1"/>
</dbReference>
<dbReference type="InterPro" id="IPR031726">
    <property type="entry name" value="PglL_A"/>
</dbReference>
<keyword evidence="3 5" id="KW-1133">Transmembrane helix</keyword>
<dbReference type="InterPro" id="IPR021797">
    <property type="entry name" value="Wzy_C_2"/>
</dbReference>
<evidence type="ECO:0000259" key="6">
    <source>
        <dbReference type="Pfam" id="PF04932"/>
    </source>
</evidence>
<accession>A0A379ZIF1</accession>
<dbReference type="AlphaFoldDB" id="A0A379ZIF1"/>
<evidence type="ECO:0000256" key="5">
    <source>
        <dbReference type="SAM" id="Phobius"/>
    </source>
</evidence>